<evidence type="ECO:0000256" key="1">
    <source>
        <dbReference type="ARBA" id="ARBA00004477"/>
    </source>
</evidence>
<evidence type="ECO:0000256" key="9">
    <source>
        <dbReference type="ARBA" id="ARBA00023136"/>
    </source>
</evidence>
<feature type="transmembrane region" description="Helical" evidence="11">
    <location>
        <begin position="673"/>
        <end position="692"/>
    </location>
</feature>
<feature type="transmembrane region" description="Helical" evidence="11">
    <location>
        <begin position="890"/>
        <end position="911"/>
    </location>
</feature>
<evidence type="ECO:0000256" key="4">
    <source>
        <dbReference type="ARBA" id="ARBA00022502"/>
    </source>
</evidence>
<dbReference type="Pfam" id="PF01663">
    <property type="entry name" value="Phosphodiest"/>
    <property type="match status" value="1"/>
</dbReference>
<keyword evidence="14" id="KW-1185">Reference proteome</keyword>
<feature type="transmembrane region" description="Helical" evidence="11">
    <location>
        <begin position="483"/>
        <end position="505"/>
    </location>
</feature>
<evidence type="ECO:0000256" key="8">
    <source>
        <dbReference type="ARBA" id="ARBA00022989"/>
    </source>
</evidence>
<accession>A0AAQ3Q4F8</accession>
<dbReference type="GO" id="GO:0005789">
    <property type="term" value="C:endoplasmic reticulum membrane"/>
    <property type="evidence" value="ECO:0007669"/>
    <property type="project" value="UniProtKB-SubCell"/>
</dbReference>
<dbReference type="Proteomes" id="UP001327560">
    <property type="component" value="Chromosome 2"/>
</dbReference>
<dbReference type="PANTHER" id="PTHR23072">
    <property type="entry name" value="PHOSPHATIDYLINOSITOL GLYCAN-RELATED"/>
    <property type="match status" value="1"/>
</dbReference>
<evidence type="ECO:0000313" key="14">
    <source>
        <dbReference type="Proteomes" id="UP001327560"/>
    </source>
</evidence>
<comment type="subcellular location">
    <subcellularLocation>
        <location evidence="1">Endoplasmic reticulum membrane</location>
        <topology evidence="1">Multi-pass membrane protein</topology>
    </subcellularLocation>
</comment>
<dbReference type="Pfam" id="PF19316">
    <property type="entry name" value="PIGO_PIGG"/>
    <property type="match status" value="1"/>
</dbReference>
<dbReference type="AlphaFoldDB" id="A0AAQ3Q4F8"/>
<keyword evidence="6 11" id="KW-0812">Transmembrane</keyword>
<dbReference type="InterPro" id="IPR037674">
    <property type="entry name" value="PIG-G_N"/>
</dbReference>
<dbReference type="EMBL" id="CP136891">
    <property type="protein sequence ID" value="WOK96220.1"/>
    <property type="molecule type" value="Genomic_DNA"/>
</dbReference>
<protein>
    <submittedName>
        <fullName evidence="13">GPI ethanolamine phosphate transferase 2 isoform X1</fullName>
    </submittedName>
</protein>
<dbReference type="InterPro" id="IPR039527">
    <property type="entry name" value="PIGG/GPI7"/>
</dbReference>
<dbReference type="FunFam" id="3.40.720.10:FF:000078">
    <property type="entry name" value="GPI ethanolamine phosphate transferase 2 isoform X4"/>
    <property type="match status" value="1"/>
</dbReference>
<dbReference type="InterPro" id="IPR017850">
    <property type="entry name" value="Alkaline_phosphatase_core_sf"/>
</dbReference>
<evidence type="ECO:0000256" key="10">
    <source>
        <dbReference type="ARBA" id="ARBA00023180"/>
    </source>
</evidence>
<keyword evidence="4" id="KW-0337">GPI-anchor biosynthesis</keyword>
<dbReference type="SUPFAM" id="SSF53649">
    <property type="entry name" value="Alkaline phosphatase-like"/>
    <property type="match status" value="1"/>
</dbReference>
<keyword evidence="9 11" id="KW-0472">Membrane</keyword>
<keyword evidence="10" id="KW-0325">Glycoprotein</keyword>
<dbReference type="InterPro" id="IPR045687">
    <property type="entry name" value="PIGG/GPI7_C"/>
</dbReference>
<evidence type="ECO:0000256" key="5">
    <source>
        <dbReference type="ARBA" id="ARBA00022679"/>
    </source>
</evidence>
<sequence length="1013" mass="111995">MASTSALSSLSCGKLASWTIAAVLLQILGLSLFVIGFFPVKPTLPGFSGPESYRMPTCESVPGAEEGDLPPEKLRSLYKELSKVPPTYDRLVLMVIDGLPAEFVLGRGDKPPTKTMLEAMPYTQSLLSNGKARAYHAKAAPPTVTMPRLKAMVSGAVGGFLDVAFNFNTQALLEDNLLDQFKRIGWKLVMLGDETWIKLFPRLFSRQDGVSSFYVKDTVEVDFNVSRHLGVELAAKDWNLLILHYLGLDHVGHIGGRHSILMAPKLKEMDDVIKMIHMRTILHQHNPSARTLLLVVSDHGMTNGGNHGGSSYDETDSLAIFIGSGVDDPDKSLSAREAASQVDIAPTLALLLGVPIPSNNIGILLRGMFDNLTDEQRLRALQLNSWQLLRLLQAHSPSLLCGNSMCIADETDIQTNQTIASMKENLCYLFSRAISAHNMWFLHQASGLTSKSTDDLGFAINFYYDFLGNASEWLSHRATDKPFYLLLSGIAIMILSCLLLLNIAFRLLKVCRQGQYCFVPKSSNPVWHVDEAFTLIGILLHVLSLGASSMVEEEQYTWQFLTSTLYLIFLLSAVKSLLKKSKSDLIKIQKNEINHTLHGSLINDDISCTTKSTNYESSSHSRELPDNYQVFSVLVVLVFGRILRGWHQGGVNWVHLPDISKLLVQGGDFRIKVLQVTSLFGFMILGIFALYFVKQGTYLVRLVFCSYLLCGFLVLLHVIDSQSHNIGPTDSSATSVAQIFYACAGSVVALTVLLSPWTIPVNLDVSSITSDFNSNSEIEYTRVFYFLQGTRDCTYLIGTTCIIFWCLLQLLLQQPVNAMPMLMICLQEIASIIYFSSHRLSHRQWVEVAAIYFLGVAGHFGLGNSNSLATVDVAGAFIGISNHSTVLSGILMFIITYAAPMLSFLSLLMYITVKDTNGIFPDDPGWNNALHLMIGFPCLLPLVFNSIVLVAFTIILMLMRNHLFVWSVFSPKYLYVCASTLCVYIGVLVIAATVVYTGVVLTVRAKTPKSLTI</sequence>
<feature type="transmembrane region" description="Helical" evidence="11">
    <location>
        <begin position="932"/>
        <end position="958"/>
    </location>
</feature>
<feature type="transmembrane region" description="Helical" evidence="11">
    <location>
        <begin position="844"/>
        <end position="862"/>
    </location>
</feature>
<evidence type="ECO:0000313" key="13">
    <source>
        <dbReference type="EMBL" id="WOK96220.1"/>
    </source>
</evidence>
<feature type="transmembrane region" description="Helical" evidence="11">
    <location>
        <begin position="793"/>
        <end position="812"/>
    </location>
</feature>
<dbReference type="CDD" id="cd16024">
    <property type="entry name" value="GPI_EPT_2"/>
    <property type="match status" value="1"/>
</dbReference>
<comment type="similarity">
    <text evidence="3">Belongs to the PIGG/PIGN/PIGO family. PIGG subfamily.</text>
</comment>
<keyword evidence="5 13" id="KW-0808">Transferase</keyword>
<comment type="pathway">
    <text evidence="2">Glycolipid biosynthesis; glycosylphosphatidylinositol-anchor biosynthesis.</text>
</comment>
<evidence type="ECO:0000259" key="12">
    <source>
        <dbReference type="Pfam" id="PF19316"/>
    </source>
</evidence>
<evidence type="ECO:0000256" key="7">
    <source>
        <dbReference type="ARBA" id="ARBA00022824"/>
    </source>
</evidence>
<dbReference type="Gene3D" id="3.40.720.10">
    <property type="entry name" value="Alkaline Phosphatase, subunit A"/>
    <property type="match status" value="1"/>
</dbReference>
<evidence type="ECO:0000256" key="2">
    <source>
        <dbReference type="ARBA" id="ARBA00004687"/>
    </source>
</evidence>
<reference evidence="13 14" key="1">
    <citation type="submission" date="2023-10" db="EMBL/GenBank/DDBJ databases">
        <title>Chromosome-scale genome assembly provides insights into flower coloration mechanisms of Canna indica.</title>
        <authorList>
            <person name="Li C."/>
        </authorList>
    </citation>
    <scope>NUCLEOTIDE SEQUENCE [LARGE SCALE GENOMIC DNA]</scope>
    <source>
        <tissue evidence="13">Flower</tissue>
    </source>
</reference>
<feature type="transmembrane region" description="Helical" evidence="11">
    <location>
        <begin position="973"/>
        <end position="1003"/>
    </location>
</feature>
<feature type="domain" description="GPI ethanolamine phosphate transferase 2 C-terminal" evidence="12">
    <location>
        <begin position="628"/>
        <end position="996"/>
    </location>
</feature>
<evidence type="ECO:0000256" key="11">
    <source>
        <dbReference type="SAM" id="Phobius"/>
    </source>
</evidence>
<feature type="transmembrane region" description="Helical" evidence="11">
    <location>
        <begin position="699"/>
        <end position="719"/>
    </location>
</feature>
<name>A0AAQ3Q4F8_9LILI</name>
<keyword evidence="7" id="KW-0256">Endoplasmic reticulum</keyword>
<dbReference type="InterPro" id="IPR002591">
    <property type="entry name" value="Phosphodiest/P_Trfase"/>
</dbReference>
<feature type="transmembrane region" description="Helical" evidence="11">
    <location>
        <begin position="739"/>
        <end position="759"/>
    </location>
</feature>
<proteinExistence type="inferred from homology"/>
<evidence type="ECO:0000256" key="3">
    <source>
        <dbReference type="ARBA" id="ARBA00005315"/>
    </source>
</evidence>
<feature type="transmembrane region" description="Helical" evidence="11">
    <location>
        <begin position="15"/>
        <end position="38"/>
    </location>
</feature>
<dbReference type="GO" id="GO:0051267">
    <property type="term" value="F:CP2 mannose-ethanolamine phosphotransferase activity"/>
    <property type="evidence" value="ECO:0007669"/>
    <property type="project" value="TreeGrafter"/>
</dbReference>
<evidence type="ECO:0000256" key="6">
    <source>
        <dbReference type="ARBA" id="ARBA00022692"/>
    </source>
</evidence>
<gene>
    <name evidence="13" type="ORF">Cni_G04927</name>
</gene>
<keyword evidence="8 11" id="KW-1133">Transmembrane helix</keyword>
<feature type="transmembrane region" description="Helical" evidence="11">
    <location>
        <begin position="556"/>
        <end position="578"/>
    </location>
</feature>
<dbReference type="PANTHER" id="PTHR23072:SF0">
    <property type="entry name" value="GPI ETHANOLAMINE PHOSPHATE TRANSFERASE 2"/>
    <property type="match status" value="1"/>
</dbReference>
<dbReference type="GO" id="GO:0006506">
    <property type="term" value="P:GPI anchor biosynthetic process"/>
    <property type="evidence" value="ECO:0007669"/>
    <property type="project" value="UniProtKB-KW"/>
</dbReference>
<organism evidence="13 14">
    <name type="scientific">Canna indica</name>
    <name type="common">Indian-shot</name>
    <dbReference type="NCBI Taxonomy" id="4628"/>
    <lineage>
        <taxon>Eukaryota</taxon>
        <taxon>Viridiplantae</taxon>
        <taxon>Streptophyta</taxon>
        <taxon>Embryophyta</taxon>
        <taxon>Tracheophyta</taxon>
        <taxon>Spermatophyta</taxon>
        <taxon>Magnoliopsida</taxon>
        <taxon>Liliopsida</taxon>
        <taxon>Zingiberales</taxon>
        <taxon>Cannaceae</taxon>
        <taxon>Canna</taxon>
    </lineage>
</organism>